<organism evidence="2 3">
    <name type="scientific">Streptomyces cirratus</name>
    <dbReference type="NCBI Taxonomy" id="68187"/>
    <lineage>
        <taxon>Bacteria</taxon>
        <taxon>Bacillati</taxon>
        <taxon>Actinomycetota</taxon>
        <taxon>Actinomycetes</taxon>
        <taxon>Kitasatosporales</taxon>
        <taxon>Streptomycetaceae</taxon>
        <taxon>Streptomyces</taxon>
    </lineage>
</organism>
<name>A0ABQ3EV61_9ACTN</name>
<evidence type="ECO:0000259" key="1">
    <source>
        <dbReference type="PROSITE" id="PS50801"/>
    </source>
</evidence>
<sequence length="296" mass="32119">MSPPPRQSRYPAARGEHSSFAYDNDLAWADTVVRFVSNGLERGQRVWYSADSTEPDAVIDALRRGHIDVDAARRDARLSVTGTERSYLRHVPFDPDWVISMFRAACAEALADGHTGLRVLGEMSWSAREEEHVDRVLESELRLDREVYADLPLTGLCLFDRRLIPGPTADLLTRAHTTCADAPRPPAGGPSTLPAALAAVPMRDRSGIRLSGSGDVDTRPVLRSALAALARMPGPTVHLDLSAVTFLDPGAVAVLVEVSNSLTGKGRSLLLHKPPYSLRKVAELFPEECAALEVAA</sequence>
<gene>
    <name evidence="2" type="ORF">GCM10010347_22930</name>
</gene>
<dbReference type="Gene3D" id="3.30.750.24">
    <property type="entry name" value="STAS domain"/>
    <property type="match status" value="1"/>
</dbReference>
<dbReference type="InterPro" id="IPR058548">
    <property type="entry name" value="MlaB-like_STAS"/>
</dbReference>
<accession>A0ABQ3EV61</accession>
<dbReference type="SUPFAM" id="SSF52091">
    <property type="entry name" value="SpoIIaa-like"/>
    <property type="match status" value="1"/>
</dbReference>
<evidence type="ECO:0000313" key="2">
    <source>
        <dbReference type="EMBL" id="GHB52445.1"/>
    </source>
</evidence>
<dbReference type="InterPro" id="IPR025847">
    <property type="entry name" value="MEDS_domain"/>
</dbReference>
<evidence type="ECO:0000313" key="3">
    <source>
        <dbReference type="Proteomes" id="UP000642673"/>
    </source>
</evidence>
<dbReference type="Pfam" id="PF14417">
    <property type="entry name" value="MEDS"/>
    <property type="match status" value="1"/>
</dbReference>
<dbReference type="PROSITE" id="PS50801">
    <property type="entry name" value="STAS"/>
    <property type="match status" value="1"/>
</dbReference>
<dbReference type="RefSeq" id="WP_190183945.1">
    <property type="nucleotide sequence ID" value="NZ_BMVP01000003.1"/>
</dbReference>
<dbReference type="InterPro" id="IPR002645">
    <property type="entry name" value="STAS_dom"/>
</dbReference>
<dbReference type="InterPro" id="IPR036513">
    <property type="entry name" value="STAS_dom_sf"/>
</dbReference>
<dbReference type="Proteomes" id="UP000642673">
    <property type="component" value="Unassembled WGS sequence"/>
</dbReference>
<feature type="domain" description="STAS" evidence="1">
    <location>
        <begin position="208"/>
        <end position="271"/>
    </location>
</feature>
<keyword evidence="3" id="KW-1185">Reference proteome</keyword>
<reference evidence="3" key="1">
    <citation type="journal article" date="2019" name="Int. J. Syst. Evol. Microbiol.">
        <title>The Global Catalogue of Microorganisms (GCM) 10K type strain sequencing project: providing services to taxonomists for standard genome sequencing and annotation.</title>
        <authorList>
            <consortium name="The Broad Institute Genomics Platform"/>
            <consortium name="The Broad Institute Genome Sequencing Center for Infectious Disease"/>
            <person name="Wu L."/>
            <person name="Ma J."/>
        </authorList>
    </citation>
    <scope>NUCLEOTIDE SEQUENCE [LARGE SCALE GENOMIC DNA]</scope>
    <source>
        <strain evidence="3">JCM 4738</strain>
    </source>
</reference>
<protein>
    <recommendedName>
        <fullName evidence="1">STAS domain-containing protein</fullName>
    </recommendedName>
</protein>
<comment type="caution">
    <text evidence="2">The sequence shown here is derived from an EMBL/GenBank/DDBJ whole genome shotgun (WGS) entry which is preliminary data.</text>
</comment>
<dbReference type="CDD" id="cd07043">
    <property type="entry name" value="STAS_anti-anti-sigma_factors"/>
    <property type="match status" value="1"/>
</dbReference>
<dbReference type="Pfam" id="PF13466">
    <property type="entry name" value="STAS_2"/>
    <property type="match status" value="1"/>
</dbReference>
<dbReference type="EMBL" id="BMVP01000003">
    <property type="protein sequence ID" value="GHB52445.1"/>
    <property type="molecule type" value="Genomic_DNA"/>
</dbReference>
<proteinExistence type="predicted"/>